<evidence type="ECO:0000259" key="5">
    <source>
        <dbReference type="Pfam" id="PF13813"/>
    </source>
</evidence>
<keyword evidence="2" id="KW-0812">Transmembrane</keyword>
<sequence>MAAATVHCWVHMEGVDVISVDVLLCFCYFLWLKDVQNDFVYVVERKVGRGNANGSITGSNGNPDVNTGPAGTAVVEERYPPTLLSRIRWVGILLVSIRLHNWRIGDFSHDRRQPPPPAGMSRSAFVELAIISFVRGYLILDFTRAYISYDPYFTDPRVTVSSPLPFEALHFIPPRLPRSAIIGAQAWAAISQMMYLPCLLPLGLNALGFLPDEWSPHVWPRLFGSWSEIPRTGVRAFWGVYWHQTMRVMTTGPGIALADTLRMERRSMLSWEVDGFSPSALFSEQEAGHHQPTGG</sequence>
<dbReference type="InterPro" id="IPR032805">
    <property type="entry name" value="Wax_synthase_dom"/>
</dbReference>
<organism evidence="6 7">
    <name type="scientific">Extremus antarcticus</name>
    <dbReference type="NCBI Taxonomy" id="702011"/>
    <lineage>
        <taxon>Eukaryota</taxon>
        <taxon>Fungi</taxon>
        <taxon>Dikarya</taxon>
        <taxon>Ascomycota</taxon>
        <taxon>Pezizomycotina</taxon>
        <taxon>Dothideomycetes</taxon>
        <taxon>Dothideomycetidae</taxon>
        <taxon>Mycosphaerellales</taxon>
        <taxon>Extremaceae</taxon>
        <taxon>Extremus</taxon>
    </lineage>
</organism>
<comment type="caution">
    <text evidence="6">The sequence shown here is derived from an EMBL/GenBank/DDBJ whole genome shotgun (WGS) entry which is preliminary data.</text>
</comment>
<dbReference type="GO" id="GO:0016020">
    <property type="term" value="C:membrane"/>
    <property type="evidence" value="ECO:0007669"/>
    <property type="project" value="UniProtKB-SubCell"/>
</dbReference>
<comment type="subcellular location">
    <subcellularLocation>
        <location evidence="1">Membrane</location>
        <topology evidence="1">Multi-pass membrane protein</topology>
    </subcellularLocation>
</comment>
<evidence type="ECO:0000256" key="4">
    <source>
        <dbReference type="ARBA" id="ARBA00023136"/>
    </source>
</evidence>
<keyword evidence="3" id="KW-1133">Transmembrane helix</keyword>
<keyword evidence="4" id="KW-0472">Membrane</keyword>
<dbReference type="EMBL" id="JAWDJX010000013">
    <property type="protein sequence ID" value="KAK3053996.1"/>
    <property type="molecule type" value="Genomic_DNA"/>
</dbReference>
<evidence type="ECO:0000313" key="7">
    <source>
        <dbReference type="Proteomes" id="UP001271007"/>
    </source>
</evidence>
<keyword evidence="7" id="KW-1185">Reference proteome</keyword>
<evidence type="ECO:0000256" key="1">
    <source>
        <dbReference type="ARBA" id="ARBA00004141"/>
    </source>
</evidence>
<proteinExistence type="predicted"/>
<accession>A0AAJ0GCG6</accession>
<evidence type="ECO:0000256" key="2">
    <source>
        <dbReference type="ARBA" id="ARBA00022692"/>
    </source>
</evidence>
<feature type="domain" description="Wax synthase" evidence="5">
    <location>
        <begin position="219"/>
        <end position="261"/>
    </location>
</feature>
<dbReference type="Proteomes" id="UP001271007">
    <property type="component" value="Unassembled WGS sequence"/>
</dbReference>
<name>A0AAJ0GCG6_9PEZI</name>
<evidence type="ECO:0000313" key="6">
    <source>
        <dbReference type="EMBL" id="KAK3053996.1"/>
    </source>
</evidence>
<dbReference type="AlphaFoldDB" id="A0AAJ0GCG6"/>
<dbReference type="Pfam" id="PF13813">
    <property type="entry name" value="MBOAT_2"/>
    <property type="match status" value="1"/>
</dbReference>
<protein>
    <recommendedName>
        <fullName evidence="5">Wax synthase domain-containing protein</fullName>
    </recommendedName>
</protein>
<evidence type="ECO:0000256" key="3">
    <source>
        <dbReference type="ARBA" id="ARBA00022989"/>
    </source>
</evidence>
<gene>
    <name evidence="6" type="ORF">LTR09_004772</name>
</gene>
<reference evidence="6" key="1">
    <citation type="submission" date="2023-04" db="EMBL/GenBank/DDBJ databases">
        <title>Black Yeasts Isolated from many extreme environments.</title>
        <authorList>
            <person name="Coleine C."/>
            <person name="Stajich J.E."/>
            <person name="Selbmann L."/>
        </authorList>
    </citation>
    <scope>NUCLEOTIDE SEQUENCE</scope>
    <source>
        <strain evidence="6">CCFEE 5312</strain>
    </source>
</reference>